<name>A0A8J4HAG2_9PROT</name>
<feature type="transmembrane region" description="Helical" evidence="1">
    <location>
        <begin position="136"/>
        <end position="158"/>
    </location>
</feature>
<keyword evidence="1" id="KW-1133">Transmembrane helix</keyword>
<evidence type="ECO:0000313" key="2">
    <source>
        <dbReference type="EMBL" id="HGC43265.1"/>
    </source>
</evidence>
<protein>
    <submittedName>
        <fullName evidence="2">Uncharacterized protein</fullName>
    </submittedName>
</protein>
<keyword evidence="1" id="KW-0812">Transmembrane</keyword>
<sequence>MSLPRRWRATALSLGVLFLLDSCGPPYSPKPIEMAPPDTAPDLAVVPGTEIRMSALFYNTPGAIHEEFSGKHGLWRGRVVMVQLTLSSDEKNATDLLIDSAYVSFGGKYYPAISPKETYDVAWPAANPLSPLKEDLFNAAVLGFTVLTLGLGSVIWVLPTPFAQPAPDTTPFGRDLNYKALTSNIALQPGTFRSGFLFFHLPKSVDMTKLAGAQMVLHFVTKTPTLASHVVTFNLPVAAPAVR</sequence>
<keyword evidence="1" id="KW-0472">Membrane</keyword>
<gene>
    <name evidence="2" type="ORF">ENY07_08620</name>
</gene>
<dbReference type="EMBL" id="DTQM01000173">
    <property type="protein sequence ID" value="HGC43265.1"/>
    <property type="molecule type" value="Genomic_DNA"/>
</dbReference>
<organism evidence="2">
    <name type="scientific">Acidicaldus sp</name>
    <dbReference type="NCBI Taxonomy" id="1872105"/>
    <lineage>
        <taxon>Bacteria</taxon>
        <taxon>Pseudomonadati</taxon>
        <taxon>Pseudomonadota</taxon>
        <taxon>Alphaproteobacteria</taxon>
        <taxon>Acetobacterales</taxon>
        <taxon>Acetobacteraceae</taxon>
        <taxon>Acidicaldus</taxon>
    </lineage>
</organism>
<reference evidence="2" key="1">
    <citation type="journal article" date="2020" name="mSystems">
        <title>Genome- and Community-Level Interaction Insights into Carbon Utilization and Element Cycling Functions of Hydrothermarchaeota in Hydrothermal Sediment.</title>
        <authorList>
            <person name="Zhou Z."/>
            <person name="Liu Y."/>
            <person name="Xu W."/>
            <person name="Pan J."/>
            <person name="Luo Z.H."/>
            <person name="Li M."/>
        </authorList>
    </citation>
    <scope>NUCLEOTIDE SEQUENCE</scope>
    <source>
        <strain evidence="2">SpSt-997</strain>
    </source>
</reference>
<comment type="caution">
    <text evidence="2">The sequence shown here is derived from an EMBL/GenBank/DDBJ whole genome shotgun (WGS) entry which is preliminary data.</text>
</comment>
<dbReference type="AlphaFoldDB" id="A0A8J4HAG2"/>
<evidence type="ECO:0000256" key="1">
    <source>
        <dbReference type="SAM" id="Phobius"/>
    </source>
</evidence>
<proteinExistence type="predicted"/>
<accession>A0A8J4HAG2</accession>